<dbReference type="AlphaFoldDB" id="A0A9X0CVJ7"/>
<reference evidence="2" key="1">
    <citation type="submission" date="2023-01" db="EMBL/GenBank/DDBJ databases">
        <title>Genome assembly of the deep-sea coral Lophelia pertusa.</title>
        <authorList>
            <person name="Herrera S."/>
            <person name="Cordes E."/>
        </authorList>
    </citation>
    <scope>NUCLEOTIDE SEQUENCE</scope>
    <source>
        <strain evidence="2">USNM1676648</strain>
        <tissue evidence="2">Polyp</tissue>
    </source>
</reference>
<evidence type="ECO:0000313" key="2">
    <source>
        <dbReference type="EMBL" id="KAJ7375868.1"/>
    </source>
</evidence>
<keyword evidence="3" id="KW-1185">Reference proteome</keyword>
<dbReference type="Pfam" id="PF01019">
    <property type="entry name" value="G_glu_transpept"/>
    <property type="match status" value="1"/>
</dbReference>
<protein>
    <submittedName>
        <fullName evidence="2">Uncharacterized protein</fullName>
    </submittedName>
</protein>
<accession>A0A9X0CVJ7</accession>
<organism evidence="2 3">
    <name type="scientific">Desmophyllum pertusum</name>
    <dbReference type="NCBI Taxonomy" id="174260"/>
    <lineage>
        <taxon>Eukaryota</taxon>
        <taxon>Metazoa</taxon>
        <taxon>Cnidaria</taxon>
        <taxon>Anthozoa</taxon>
        <taxon>Hexacorallia</taxon>
        <taxon>Scleractinia</taxon>
        <taxon>Caryophylliina</taxon>
        <taxon>Caryophylliidae</taxon>
        <taxon>Desmophyllum</taxon>
    </lineage>
</organism>
<gene>
    <name evidence="2" type="ORF">OS493_038345</name>
</gene>
<dbReference type="InterPro" id="IPR029055">
    <property type="entry name" value="Ntn_hydrolases_N"/>
</dbReference>
<dbReference type="PANTHER" id="PTHR11686:SF9">
    <property type="entry name" value="RE13973P"/>
    <property type="match status" value="1"/>
</dbReference>
<feature type="binding site" evidence="1">
    <location>
        <position position="143"/>
    </location>
    <ligand>
        <name>L-glutamate</name>
        <dbReference type="ChEBI" id="CHEBI:29985"/>
    </ligand>
</feature>
<dbReference type="OrthoDB" id="1081007at2759"/>
<dbReference type="PRINTS" id="PR01210">
    <property type="entry name" value="GGTRANSPTASE"/>
</dbReference>
<dbReference type="GO" id="GO:0005886">
    <property type="term" value="C:plasma membrane"/>
    <property type="evidence" value="ECO:0007669"/>
    <property type="project" value="TreeGrafter"/>
</dbReference>
<dbReference type="SUPFAM" id="SSF56235">
    <property type="entry name" value="N-terminal nucleophile aminohydrolases (Ntn hydrolases)"/>
    <property type="match status" value="1"/>
</dbReference>
<sequence>MDEPAKSISNKHSVCKQVLAVLTVLCALGGVMYATGVGKHIHEALNQMITPEQKSNLQRRSPSFGKPSEPLEFKTAAVSADYKRCSEYGAQILQVQKGNAIDAAIATALCVGVVNAHSAGIGGGGFMIIYDKKSGKTRAINFRESVAELERADTMRDIQHLMYEWKVRETKTNVPGEGEWIGIPGELRDLRWRGRNMADYPGKICFNLLLRSLQKAFQRPPP</sequence>
<dbReference type="EMBL" id="MU826443">
    <property type="protein sequence ID" value="KAJ7375868.1"/>
    <property type="molecule type" value="Genomic_DNA"/>
</dbReference>
<dbReference type="Proteomes" id="UP001163046">
    <property type="component" value="Unassembled WGS sequence"/>
</dbReference>
<comment type="caution">
    <text evidence="2">The sequence shown here is derived from an EMBL/GenBank/DDBJ whole genome shotgun (WGS) entry which is preliminary data.</text>
</comment>
<evidence type="ECO:0000313" key="3">
    <source>
        <dbReference type="Proteomes" id="UP001163046"/>
    </source>
</evidence>
<dbReference type="InterPro" id="IPR000101">
    <property type="entry name" value="GGT_peptidase"/>
</dbReference>
<dbReference type="GO" id="GO:0006751">
    <property type="term" value="P:glutathione catabolic process"/>
    <property type="evidence" value="ECO:0007669"/>
    <property type="project" value="InterPro"/>
</dbReference>
<evidence type="ECO:0000256" key="1">
    <source>
        <dbReference type="PIRSR" id="PIRSR600101-2"/>
    </source>
</evidence>
<dbReference type="PANTHER" id="PTHR11686">
    <property type="entry name" value="GAMMA GLUTAMYL TRANSPEPTIDASE"/>
    <property type="match status" value="1"/>
</dbReference>
<dbReference type="GO" id="GO:0036374">
    <property type="term" value="F:glutathione hydrolase activity"/>
    <property type="evidence" value="ECO:0007669"/>
    <property type="project" value="InterPro"/>
</dbReference>
<proteinExistence type="predicted"/>
<name>A0A9X0CVJ7_9CNID</name>